<dbReference type="AlphaFoldDB" id="Q2CAE8"/>
<protein>
    <submittedName>
        <fullName evidence="2">Uncharacterized protein</fullName>
    </submittedName>
</protein>
<feature type="compositionally biased region" description="Polar residues" evidence="1">
    <location>
        <begin position="1"/>
        <end position="14"/>
    </location>
</feature>
<reference evidence="2 3" key="1">
    <citation type="journal article" date="2010" name="J. Bacteriol.">
        <title>Genome sequences of Oceanicola granulosus HTCC2516(T) and Oceanicola batsensis HTCC2597(TDelta).</title>
        <authorList>
            <person name="Thrash J.C."/>
            <person name="Cho J.C."/>
            <person name="Vergin K.L."/>
            <person name="Giovannoni S.J."/>
        </authorList>
    </citation>
    <scope>NUCLEOTIDE SEQUENCE [LARGE SCALE GENOMIC DNA]</scope>
    <source>
        <strain evidence="3">ATCC BAA-861 / DSM 15982 / KCTC 12143 / HTCC2516</strain>
    </source>
</reference>
<keyword evidence="3" id="KW-1185">Reference proteome</keyword>
<dbReference type="HOGENOM" id="CLU_989847_0_0_5"/>
<dbReference type="Proteomes" id="UP000003635">
    <property type="component" value="Unassembled WGS sequence"/>
</dbReference>
<organism evidence="2 3">
    <name type="scientific">Oceanicola granulosus (strain ATCC BAA-861 / DSM 15982 / KCTC 12143 / HTCC2516)</name>
    <dbReference type="NCBI Taxonomy" id="314256"/>
    <lineage>
        <taxon>Bacteria</taxon>
        <taxon>Pseudomonadati</taxon>
        <taxon>Pseudomonadota</taxon>
        <taxon>Alphaproteobacteria</taxon>
        <taxon>Rhodobacterales</taxon>
        <taxon>Roseobacteraceae</taxon>
        <taxon>Oceanicola</taxon>
    </lineage>
</organism>
<evidence type="ECO:0000313" key="2">
    <source>
        <dbReference type="EMBL" id="EAR49651.1"/>
    </source>
</evidence>
<proteinExistence type="predicted"/>
<accession>Q2CAE8</accession>
<feature type="region of interest" description="Disordered" evidence="1">
    <location>
        <begin position="1"/>
        <end position="20"/>
    </location>
</feature>
<evidence type="ECO:0000313" key="3">
    <source>
        <dbReference type="Proteomes" id="UP000003635"/>
    </source>
</evidence>
<evidence type="ECO:0000256" key="1">
    <source>
        <dbReference type="SAM" id="MobiDB-lite"/>
    </source>
</evidence>
<name>Q2CAE8_OCEGH</name>
<gene>
    <name evidence="2" type="ORF">OG2516_17950</name>
</gene>
<dbReference type="EMBL" id="AAOT01000054">
    <property type="protein sequence ID" value="EAR49651.1"/>
    <property type="molecule type" value="Genomic_DNA"/>
</dbReference>
<dbReference type="STRING" id="314256.OG2516_17950"/>
<sequence>MSVAATAQESQDNPSLGPAEITTDVQVRGADPTFPVEAEPRDAQVAGDEFVDSLQAMTKLVLPPRSPVLLGIGSGVVAPHGTVFASVSGTTRRDSPDGASDDLNLDGSVALGFGLGDATETVGAQVTTVVSGLEPFGDSGSVNLKFSRALGPSTFAGISFGNVLSWGAEDDEGVRTTVAVTHFQDIWTETNYYPVMFTAGYGTNVTDGGTEEGVILGAGVGLNEYIGVSASTNTEYVNLGIGLKSPNLEGWNMSFTAVDAFDQDDRQALQVAVSYSLSNAF</sequence>
<comment type="caution">
    <text evidence="2">The sequence shown here is derived from an EMBL/GenBank/DDBJ whole genome shotgun (WGS) entry which is preliminary data.</text>
</comment>